<dbReference type="SMART" id="SM00360">
    <property type="entry name" value="RRM"/>
    <property type="match status" value="4"/>
</dbReference>
<protein>
    <recommendedName>
        <fullName evidence="7">RRM domain-containing protein</fullName>
    </recommendedName>
</protein>
<dbReference type="InterPro" id="IPR012677">
    <property type="entry name" value="Nucleotide-bd_a/b_plait_sf"/>
</dbReference>
<keyword evidence="2" id="KW-0677">Repeat</keyword>
<accession>A0A8T2U2N2</accession>
<dbReference type="OMA" id="AGYVWDV"/>
<gene>
    <name evidence="8" type="ORF">KP509_10G020200</name>
</gene>
<feature type="region of interest" description="Disordered" evidence="6">
    <location>
        <begin position="844"/>
        <end position="879"/>
    </location>
</feature>
<organism evidence="8 9">
    <name type="scientific">Ceratopteris richardii</name>
    <name type="common">Triangle waterfern</name>
    <dbReference type="NCBI Taxonomy" id="49495"/>
    <lineage>
        <taxon>Eukaryota</taxon>
        <taxon>Viridiplantae</taxon>
        <taxon>Streptophyta</taxon>
        <taxon>Embryophyta</taxon>
        <taxon>Tracheophyta</taxon>
        <taxon>Polypodiopsida</taxon>
        <taxon>Polypodiidae</taxon>
        <taxon>Polypodiales</taxon>
        <taxon>Pteridineae</taxon>
        <taxon>Pteridaceae</taxon>
        <taxon>Parkerioideae</taxon>
        <taxon>Ceratopteris</taxon>
    </lineage>
</organism>
<evidence type="ECO:0000259" key="7">
    <source>
        <dbReference type="PROSITE" id="PS50102"/>
    </source>
</evidence>
<sequence>MERGATLKSEESGLEARTVFVRNLPYTFTDSQLQEVFSEIGPVRRSFTVKEKGKEQHRGFGYIQFALPDDALRAVKEKDGILLHGRKIMVKAAMRRPSFDQRRRKRPDKQLTENEIENSDTPNKNKEVPQKQMEIPTSKTEHSCSIFMPDTPKSPKRKEHKKNQEKTAFSDEKLKEKKFIDKGSEKQRVARTVILGGLVSPEMREVVIEQAKGAGAVESIQSSLSVEELKGRALDKDGCKMGAAAITFTSVSAASKVVADLHRRPVGDGIVWARQLGGEGAKTRKWRIIIRNLSFNITEEKIYELFGPYGFVWEAKVPRKEDGQAKGFAFASFLSKAAAEKAIQDMNGKVVQKRLIAVDWAVERKAYQINNKTLLDDDKKDLPSDIEEEETASESEEMESTKKKDSFFKGLEDAENHLAASSDEFDLAKRVLNKVISIPSTSKLENVQLNQIIGDDGPVLTADKSKGGQCETITTDEANMKQSTHESLLATIFIKNLPFDTDKRSLKKLFSKFGKVKSVYLVLNSKTKRPKGTAFLEFFEADGAEAALSAGKTSGDTSDFHAGICFGGRKLEILKAVEKKSAQALGKERSEQVVVDRRNLYLLKEGKIEDGSSAALGVSEHDIQKRRQLEQVKAIKLRSPNFHVSKTRLVVHNIPKSFVESELKDLFLKAVKSRATKQHPTVKELKILRDEAKADKSRGIAFVEFTEHEHALVALRVLNNNPEVFSPDRRPIVEFAIENIQMLRKRKASASNGENVRDNSTEKQSFKKLSKDQQNSKGERKGTELADSEGNVKPKKPRVQVRKLKGRQREANNEKDTSHKSGQEQKVSVYKDTESNITQPAKVAFKGKSKSTSHLNRKRKRHNMIPGEAHDSTLGTRTGSPKMIQEIKTVKKGRNSERDMANFKQVMATGASLAMNHSHGFANGSQKKQKVSLKRKASKTEIADKLDQLVAVYRDKYFSGKGQRSLTNSTQSNEFRRWFE</sequence>
<evidence type="ECO:0000256" key="1">
    <source>
        <dbReference type="ARBA" id="ARBA00004123"/>
    </source>
</evidence>
<feature type="compositionally biased region" description="Acidic residues" evidence="6">
    <location>
        <begin position="384"/>
        <end position="398"/>
    </location>
</feature>
<feature type="compositionally biased region" description="Basic and acidic residues" evidence="6">
    <location>
        <begin position="755"/>
        <end position="771"/>
    </location>
</feature>
<name>A0A8T2U2N2_CERRI</name>
<dbReference type="SUPFAM" id="SSF54928">
    <property type="entry name" value="RNA-binding domain, RBD"/>
    <property type="match status" value="4"/>
</dbReference>
<keyword evidence="3 5" id="KW-0694">RNA-binding</keyword>
<feature type="region of interest" description="Disordered" evidence="6">
    <location>
        <begin position="94"/>
        <end position="170"/>
    </location>
</feature>
<keyword evidence="9" id="KW-1185">Reference proteome</keyword>
<dbReference type="CDD" id="cd12416">
    <property type="entry name" value="RRM4_RBM28_like"/>
    <property type="match status" value="1"/>
</dbReference>
<dbReference type="AlphaFoldDB" id="A0A8T2U2N2"/>
<feature type="domain" description="RRM" evidence="7">
    <location>
        <begin position="490"/>
        <end position="578"/>
    </location>
</feature>
<dbReference type="CDD" id="cd12413">
    <property type="entry name" value="RRM1_RBM28_like"/>
    <property type="match status" value="1"/>
</dbReference>
<dbReference type="PANTHER" id="PTHR48039">
    <property type="entry name" value="RNA-BINDING MOTIF PROTEIN 14B"/>
    <property type="match status" value="1"/>
</dbReference>
<dbReference type="FunFam" id="3.30.70.330:FF:000182">
    <property type="entry name" value="RNA-binding motif protein 28"/>
    <property type="match status" value="1"/>
</dbReference>
<feature type="domain" description="RRM" evidence="7">
    <location>
        <begin position="17"/>
        <end position="95"/>
    </location>
</feature>
<evidence type="ECO:0000256" key="5">
    <source>
        <dbReference type="PROSITE-ProRule" id="PRU00176"/>
    </source>
</evidence>
<dbReference type="GO" id="GO:0005634">
    <property type="term" value="C:nucleus"/>
    <property type="evidence" value="ECO:0007669"/>
    <property type="project" value="UniProtKB-SubCell"/>
</dbReference>
<feature type="region of interest" description="Disordered" evidence="6">
    <location>
        <begin position="745"/>
        <end position="829"/>
    </location>
</feature>
<keyword evidence="4" id="KW-0539">Nucleus</keyword>
<feature type="compositionally biased region" description="Polar residues" evidence="6">
    <location>
        <begin position="962"/>
        <end position="973"/>
    </location>
</feature>
<dbReference type="OrthoDB" id="439808at2759"/>
<dbReference type="GO" id="GO:0003729">
    <property type="term" value="F:mRNA binding"/>
    <property type="evidence" value="ECO:0007669"/>
    <property type="project" value="TreeGrafter"/>
</dbReference>
<dbReference type="PANTHER" id="PTHR48039:SF5">
    <property type="entry name" value="RNA-BINDING PROTEIN 28"/>
    <property type="match status" value="1"/>
</dbReference>
<feature type="compositionally biased region" description="Basic residues" evidence="6">
    <location>
        <begin position="845"/>
        <end position="863"/>
    </location>
</feature>
<feature type="domain" description="RRM" evidence="7">
    <location>
        <begin position="286"/>
        <end position="363"/>
    </location>
</feature>
<dbReference type="PROSITE" id="PS50102">
    <property type="entry name" value="RRM"/>
    <property type="match status" value="4"/>
</dbReference>
<evidence type="ECO:0000256" key="6">
    <source>
        <dbReference type="SAM" id="MobiDB-lite"/>
    </source>
</evidence>
<feature type="compositionally biased region" description="Basic and acidic residues" evidence="6">
    <location>
        <begin position="807"/>
        <end position="829"/>
    </location>
</feature>
<evidence type="ECO:0000313" key="9">
    <source>
        <dbReference type="Proteomes" id="UP000825935"/>
    </source>
</evidence>
<comment type="caution">
    <text evidence="8">The sequence shown here is derived from an EMBL/GenBank/DDBJ whole genome shotgun (WGS) entry which is preliminary data.</text>
</comment>
<evidence type="ECO:0000256" key="3">
    <source>
        <dbReference type="ARBA" id="ARBA00022884"/>
    </source>
</evidence>
<proteinExistence type="predicted"/>
<dbReference type="InterPro" id="IPR051945">
    <property type="entry name" value="RRM_MRD1_RNA_proc_ribogen"/>
</dbReference>
<dbReference type="Pfam" id="PF00076">
    <property type="entry name" value="RRM_1"/>
    <property type="match status" value="4"/>
</dbReference>
<dbReference type="CDD" id="cd12414">
    <property type="entry name" value="RRM2_RBM28_like"/>
    <property type="match status" value="1"/>
</dbReference>
<evidence type="ECO:0000256" key="2">
    <source>
        <dbReference type="ARBA" id="ARBA00022737"/>
    </source>
</evidence>
<feature type="domain" description="RRM" evidence="7">
    <location>
        <begin position="647"/>
        <end position="738"/>
    </location>
</feature>
<feature type="region of interest" description="Disordered" evidence="6">
    <location>
        <begin position="378"/>
        <end position="403"/>
    </location>
</feature>
<feature type="compositionally biased region" description="Basic residues" evidence="6">
    <location>
        <begin position="793"/>
        <end position="806"/>
    </location>
</feature>
<dbReference type="InterPro" id="IPR035979">
    <property type="entry name" value="RBD_domain_sf"/>
</dbReference>
<comment type="subcellular location">
    <subcellularLocation>
        <location evidence="1">Nucleus</location>
    </subcellularLocation>
</comment>
<feature type="region of interest" description="Disordered" evidence="6">
    <location>
        <begin position="961"/>
        <end position="980"/>
    </location>
</feature>
<reference evidence="8" key="1">
    <citation type="submission" date="2021-08" db="EMBL/GenBank/DDBJ databases">
        <title>WGS assembly of Ceratopteris richardii.</title>
        <authorList>
            <person name="Marchant D.B."/>
            <person name="Chen G."/>
            <person name="Jenkins J."/>
            <person name="Shu S."/>
            <person name="Leebens-Mack J."/>
            <person name="Grimwood J."/>
            <person name="Schmutz J."/>
            <person name="Soltis P."/>
            <person name="Soltis D."/>
            <person name="Chen Z.-H."/>
        </authorList>
    </citation>
    <scope>NUCLEOTIDE SEQUENCE</scope>
    <source>
        <strain evidence="8">Whitten #5841</strain>
        <tissue evidence="8">Leaf</tissue>
    </source>
</reference>
<evidence type="ECO:0000256" key="4">
    <source>
        <dbReference type="ARBA" id="ARBA00023242"/>
    </source>
</evidence>
<dbReference type="InterPro" id="IPR000504">
    <property type="entry name" value="RRM_dom"/>
</dbReference>
<evidence type="ECO:0000313" key="8">
    <source>
        <dbReference type="EMBL" id="KAH7426869.1"/>
    </source>
</evidence>
<dbReference type="Gene3D" id="3.30.70.330">
    <property type="match status" value="4"/>
</dbReference>
<dbReference type="EMBL" id="CM035415">
    <property type="protein sequence ID" value="KAH7426869.1"/>
    <property type="molecule type" value="Genomic_DNA"/>
</dbReference>
<dbReference type="Proteomes" id="UP000825935">
    <property type="component" value="Chromosome 10"/>
</dbReference>